<proteinExistence type="predicted"/>
<evidence type="ECO:0000313" key="2">
    <source>
        <dbReference type="Proteomes" id="UP000692954"/>
    </source>
</evidence>
<name>A0A8S1MF14_9CILI</name>
<gene>
    <name evidence="1" type="ORF">PSON_ATCC_30995.1.T0360014</name>
</gene>
<protein>
    <submittedName>
        <fullName evidence="1">Uncharacterized protein</fullName>
    </submittedName>
</protein>
<sequence length="430" mass="51323">MLVLKFNDIITKQVQQQQQQYQYFKIILSRHSNKQFNIKKAYTKFSGRWSKGNDPERQIDFVQENLDVNIVSKLMEAFNGEEIILNTPQEIYEMYYILHFFQIQELQSQIENFLVQDKSNILISYQISELYEKEQLTNFCFNYFKEYGFLGIFNKKVDSEVVRKHIYKNKNRLVPIHYLYLQTNLFKKLLCLHNYLAQENFDSNKFLDQFQIALLISEYCLCNGYDRIKLQEIFCDVVIKEQITNEQKQIILIEFEKQYKANQIKTISSFSQSDEDYSDTTTEGQFKEQDRAFYNSLEIKPIEIFRGTELNIQLLIGLKNLSFQFKTKFASFGFYVSKKIELNKQIEDEQLKLVNLTTRVELNTSLRVNWIKFDESGLNVNNRLIIIGQKGICRYEDDLIEPVGEIRLTGCRNFKIEEVLVRNIYNWQQI</sequence>
<organism evidence="1 2">
    <name type="scientific">Paramecium sonneborni</name>
    <dbReference type="NCBI Taxonomy" id="65129"/>
    <lineage>
        <taxon>Eukaryota</taxon>
        <taxon>Sar</taxon>
        <taxon>Alveolata</taxon>
        <taxon>Ciliophora</taxon>
        <taxon>Intramacronucleata</taxon>
        <taxon>Oligohymenophorea</taxon>
        <taxon>Peniculida</taxon>
        <taxon>Parameciidae</taxon>
        <taxon>Paramecium</taxon>
    </lineage>
</organism>
<dbReference type="EMBL" id="CAJJDN010000036">
    <property type="protein sequence ID" value="CAD8077212.1"/>
    <property type="molecule type" value="Genomic_DNA"/>
</dbReference>
<comment type="caution">
    <text evidence="1">The sequence shown here is derived from an EMBL/GenBank/DDBJ whole genome shotgun (WGS) entry which is preliminary data.</text>
</comment>
<reference evidence="1" key="1">
    <citation type="submission" date="2021-01" db="EMBL/GenBank/DDBJ databases">
        <authorList>
            <consortium name="Genoscope - CEA"/>
            <person name="William W."/>
        </authorList>
    </citation>
    <scope>NUCLEOTIDE SEQUENCE</scope>
</reference>
<evidence type="ECO:0000313" key="1">
    <source>
        <dbReference type="EMBL" id="CAD8077212.1"/>
    </source>
</evidence>
<accession>A0A8S1MF14</accession>
<keyword evidence="2" id="KW-1185">Reference proteome</keyword>
<dbReference type="Proteomes" id="UP000692954">
    <property type="component" value="Unassembled WGS sequence"/>
</dbReference>
<dbReference type="AlphaFoldDB" id="A0A8S1MF14"/>